<accession>A0A0A9A1K9</accession>
<dbReference type="AlphaFoldDB" id="A0A0A9A1K9"/>
<reference evidence="1" key="2">
    <citation type="journal article" date="2015" name="Data Brief">
        <title>Shoot transcriptome of the giant reed, Arundo donax.</title>
        <authorList>
            <person name="Barrero R.A."/>
            <person name="Guerrero F.D."/>
            <person name="Moolhuijzen P."/>
            <person name="Goolsby J.A."/>
            <person name="Tidwell J."/>
            <person name="Bellgard S.E."/>
            <person name="Bellgard M.I."/>
        </authorList>
    </citation>
    <scope>NUCLEOTIDE SEQUENCE</scope>
    <source>
        <tissue evidence="1">Shoot tissue taken approximately 20 cm above the soil surface</tissue>
    </source>
</reference>
<dbReference type="EMBL" id="GBRH01254057">
    <property type="protein sequence ID" value="JAD43838.1"/>
    <property type="molecule type" value="Transcribed_RNA"/>
</dbReference>
<evidence type="ECO:0000313" key="1">
    <source>
        <dbReference type="EMBL" id="JAD43838.1"/>
    </source>
</evidence>
<proteinExistence type="predicted"/>
<sequence>MKVLCSFTTMEKLQFICLSLLVIQFRDSRAFDARFCGVIDFRDSSAD</sequence>
<reference evidence="1" key="1">
    <citation type="submission" date="2014-09" db="EMBL/GenBank/DDBJ databases">
        <authorList>
            <person name="Magalhaes I.L.F."/>
            <person name="Oliveira U."/>
            <person name="Santos F.R."/>
            <person name="Vidigal T.H.D.A."/>
            <person name="Brescovit A.D."/>
            <person name="Santos A.J."/>
        </authorList>
    </citation>
    <scope>NUCLEOTIDE SEQUENCE</scope>
    <source>
        <tissue evidence="1">Shoot tissue taken approximately 20 cm above the soil surface</tissue>
    </source>
</reference>
<protein>
    <submittedName>
        <fullName evidence="1">Uncharacterized protein</fullName>
    </submittedName>
</protein>
<organism evidence="1">
    <name type="scientific">Arundo donax</name>
    <name type="common">Giant reed</name>
    <name type="synonym">Donax arundinaceus</name>
    <dbReference type="NCBI Taxonomy" id="35708"/>
    <lineage>
        <taxon>Eukaryota</taxon>
        <taxon>Viridiplantae</taxon>
        <taxon>Streptophyta</taxon>
        <taxon>Embryophyta</taxon>
        <taxon>Tracheophyta</taxon>
        <taxon>Spermatophyta</taxon>
        <taxon>Magnoliopsida</taxon>
        <taxon>Liliopsida</taxon>
        <taxon>Poales</taxon>
        <taxon>Poaceae</taxon>
        <taxon>PACMAD clade</taxon>
        <taxon>Arundinoideae</taxon>
        <taxon>Arundineae</taxon>
        <taxon>Arundo</taxon>
    </lineage>
</organism>
<name>A0A0A9A1K9_ARUDO</name>